<evidence type="ECO:0000313" key="2">
    <source>
        <dbReference type="EMBL" id="RJE24613.1"/>
    </source>
</evidence>
<sequence>MSQQAHLIRIMRLQTFRQLFLPSTPLHLTRISNRDFSSSPPSPPETKTKAKSSPATKGGKKERGEVKRPSELLPQSPLIANPRLVDPGSYKKRKRRADPSELQDLRNNPWAVALTSPIRYCAATKTRIPVAFMGDWGLVQEDGSDALWMLPVGLLGPELGGTRMDAQKEGQGQGQGQSEGVNAGGGDGAKKKQLPAEPTQSRRALTLRMVDRVPIIKEFSASFSRENKSPEARSSAVRLFPSDWKYPRGPITAKHEKRVVWRKDMPEFLLEKLRRMVLEKVTKAAGRWKRTGDGHGAWTPFDLDSDAHGSDALVEGLKRLGSIEKMESGGVLVIGSPSKNTSIPVEGEQLHLLFRIM</sequence>
<gene>
    <name evidence="2" type="ORF">PHISCL_03037</name>
</gene>
<feature type="region of interest" description="Disordered" evidence="1">
    <location>
        <begin position="31"/>
        <end position="102"/>
    </location>
</feature>
<accession>A0A3A2ZQN2</accession>
<dbReference type="Proteomes" id="UP000266188">
    <property type="component" value="Unassembled WGS sequence"/>
</dbReference>
<keyword evidence="3" id="KW-1185">Reference proteome</keyword>
<comment type="caution">
    <text evidence="2">The sequence shown here is derived from an EMBL/GenBank/DDBJ whole genome shotgun (WGS) entry which is preliminary data.</text>
</comment>
<evidence type="ECO:0000313" key="3">
    <source>
        <dbReference type="Proteomes" id="UP000266188"/>
    </source>
</evidence>
<protein>
    <submittedName>
        <fullName evidence="2">Uncharacterized protein</fullName>
    </submittedName>
</protein>
<dbReference type="EMBL" id="MVGC01000074">
    <property type="protein sequence ID" value="RJE24613.1"/>
    <property type="molecule type" value="Genomic_DNA"/>
</dbReference>
<dbReference type="AlphaFoldDB" id="A0A3A2ZQN2"/>
<dbReference type="STRING" id="2070753.A0A3A2ZQN2"/>
<name>A0A3A2ZQN2_9EURO</name>
<proteinExistence type="predicted"/>
<reference evidence="3" key="1">
    <citation type="submission" date="2017-02" db="EMBL/GenBank/DDBJ databases">
        <authorList>
            <person name="Tafer H."/>
            <person name="Lopandic K."/>
        </authorList>
    </citation>
    <scope>NUCLEOTIDE SEQUENCE [LARGE SCALE GENOMIC DNA]</scope>
    <source>
        <strain evidence="3">CBS 366.77</strain>
    </source>
</reference>
<evidence type="ECO:0000256" key="1">
    <source>
        <dbReference type="SAM" id="MobiDB-lite"/>
    </source>
</evidence>
<feature type="compositionally biased region" description="Gly residues" evidence="1">
    <location>
        <begin position="171"/>
        <end position="187"/>
    </location>
</feature>
<organism evidence="2 3">
    <name type="scientific">Aspergillus sclerotialis</name>
    <dbReference type="NCBI Taxonomy" id="2070753"/>
    <lineage>
        <taxon>Eukaryota</taxon>
        <taxon>Fungi</taxon>
        <taxon>Dikarya</taxon>
        <taxon>Ascomycota</taxon>
        <taxon>Pezizomycotina</taxon>
        <taxon>Eurotiomycetes</taxon>
        <taxon>Eurotiomycetidae</taxon>
        <taxon>Eurotiales</taxon>
        <taxon>Aspergillaceae</taxon>
        <taxon>Aspergillus</taxon>
        <taxon>Aspergillus subgen. Polypaecilum</taxon>
    </lineage>
</organism>
<dbReference type="OrthoDB" id="3363286at2759"/>
<feature type="compositionally biased region" description="Basic and acidic residues" evidence="1">
    <location>
        <begin position="59"/>
        <end position="70"/>
    </location>
</feature>
<feature type="region of interest" description="Disordered" evidence="1">
    <location>
        <begin position="160"/>
        <end position="203"/>
    </location>
</feature>